<comment type="similarity">
    <text evidence="4">Belongs to the cyclic nucleotide phosphodiesterase class-III family.</text>
</comment>
<dbReference type="Gene3D" id="3.60.21.10">
    <property type="match status" value="1"/>
</dbReference>
<name>A0A4R7J749_9ACTN</name>
<evidence type="ECO:0000256" key="2">
    <source>
        <dbReference type="ARBA" id="ARBA00022801"/>
    </source>
</evidence>
<evidence type="ECO:0000256" key="1">
    <source>
        <dbReference type="ARBA" id="ARBA00022723"/>
    </source>
</evidence>
<dbReference type="Proteomes" id="UP000295371">
    <property type="component" value="Unassembled WGS sequence"/>
</dbReference>
<organism evidence="6 7">
    <name type="scientific">Naumannella halotolerans</name>
    <dbReference type="NCBI Taxonomy" id="993414"/>
    <lineage>
        <taxon>Bacteria</taxon>
        <taxon>Bacillati</taxon>
        <taxon>Actinomycetota</taxon>
        <taxon>Actinomycetes</taxon>
        <taxon>Propionibacteriales</taxon>
        <taxon>Propionibacteriaceae</taxon>
        <taxon>Naumannella</taxon>
    </lineage>
</organism>
<keyword evidence="2" id="KW-0378">Hydrolase</keyword>
<keyword evidence="3" id="KW-0408">Iron</keyword>
<dbReference type="InterPro" id="IPR050884">
    <property type="entry name" value="CNP_phosphodiesterase-III"/>
</dbReference>
<dbReference type="InterPro" id="IPR029052">
    <property type="entry name" value="Metallo-depent_PP-like"/>
</dbReference>
<evidence type="ECO:0000313" key="6">
    <source>
        <dbReference type="EMBL" id="TDT33250.1"/>
    </source>
</evidence>
<dbReference type="SUPFAM" id="SSF56300">
    <property type="entry name" value="Metallo-dependent phosphatases"/>
    <property type="match status" value="1"/>
</dbReference>
<comment type="caution">
    <text evidence="6">The sequence shown here is derived from an EMBL/GenBank/DDBJ whole genome shotgun (WGS) entry which is preliminary data.</text>
</comment>
<feature type="domain" description="Calcineurin-like phosphoesterase" evidence="5">
    <location>
        <begin position="4"/>
        <end position="192"/>
    </location>
</feature>
<protein>
    <submittedName>
        <fullName evidence="6">3',5'-cyclic AMP phosphodiesterase CpdA</fullName>
    </submittedName>
</protein>
<dbReference type="Pfam" id="PF00149">
    <property type="entry name" value="Metallophos"/>
    <property type="match status" value="1"/>
</dbReference>
<keyword evidence="1" id="KW-0479">Metal-binding</keyword>
<sequence length="252" mass="26382">MPLIAQVSDTHFDNTAETARRNAVVWDYLDSAALPIELVLLTGDVAADGRPEEYAEALARVSGSRRVIAIPGNHDLRSSFATGLPGISAADPSGPLDQVVTVDGVRVIALDSTIPGSPRNDAGHLSEQSLTFLDAALTSRTGESALIALHHPPVTLGHPVMDPIRLDNAEALAEVLSAHDRLAGIVCGHAHAAAATTFATVPLVIAPGVTSTFTLGFTEAAEGMQNRDLPPGLALHRITDGVLLTEFRHLIP</sequence>
<evidence type="ECO:0000256" key="4">
    <source>
        <dbReference type="ARBA" id="ARBA00025742"/>
    </source>
</evidence>
<dbReference type="EMBL" id="SOAW01000001">
    <property type="protein sequence ID" value="TDT33250.1"/>
    <property type="molecule type" value="Genomic_DNA"/>
</dbReference>
<dbReference type="RefSeq" id="WP_133753792.1">
    <property type="nucleotide sequence ID" value="NZ_SOAW01000001.1"/>
</dbReference>
<dbReference type="PANTHER" id="PTHR42988:SF2">
    <property type="entry name" value="CYCLIC NUCLEOTIDE PHOSPHODIESTERASE CBUA0032-RELATED"/>
    <property type="match status" value="1"/>
</dbReference>
<evidence type="ECO:0000259" key="5">
    <source>
        <dbReference type="Pfam" id="PF00149"/>
    </source>
</evidence>
<dbReference type="PANTHER" id="PTHR42988">
    <property type="entry name" value="PHOSPHOHYDROLASE"/>
    <property type="match status" value="1"/>
</dbReference>
<dbReference type="AlphaFoldDB" id="A0A4R7J749"/>
<dbReference type="InterPro" id="IPR004843">
    <property type="entry name" value="Calcineurin-like_PHP"/>
</dbReference>
<evidence type="ECO:0000313" key="7">
    <source>
        <dbReference type="Proteomes" id="UP000295371"/>
    </source>
</evidence>
<proteinExistence type="inferred from homology"/>
<gene>
    <name evidence="6" type="ORF">CLV29_0855</name>
</gene>
<dbReference type="GO" id="GO:0016787">
    <property type="term" value="F:hydrolase activity"/>
    <property type="evidence" value="ECO:0007669"/>
    <property type="project" value="UniProtKB-KW"/>
</dbReference>
<dbReference type="GO" id="GO:0046872">
    <property type="term" value="F:metal ion binding"/>
    <property type="evidence" value="ECO:0007669"/>
    <property type="project" value="UniProtKB-KW"/>
</dbReference>
<reference evidence="6 7" key="1">
    <citation type="submission" date="2019-03" db="EMBL/GenBank/DDBJ databases">
        <title>Genomic Encyclopedia of Archaeal and Bacterial Type Strains, Phase II (KMG-II): from individual species to whole genera.</title>
        <authorList>
            <person name="Goeker M."/>
        </authorList>
    </citation>
    <scope>NUCLEOTIDE SEQUENCE [LARGE SCALE GENOMIC DNA]</scope>
    <source>
        <strain evidence="6 7">DSM 24323</strain>
    </source>
</reference>
<accession>A0A4R7J749</accession>
<keyword evidence="7" id="KW-1185">Reference proteome</keyword>
<evidence type="ECO:0000256" key="3">
    <source>
        <dbReference type="ARBA" id="ARBA00023004"/>
    </source>
</evidence>
<dbReference type="OrthoDB" id="5241795at2"/>